<feature type="domain" description="HNH nuclease" evidence="1">
    <location>
        <begin position="58"/>
        <end position="108"/>
    </location>
</feature>
<name>A0A4Q0T424_9BACT</name>
<evidence type="ECO:0000259" key="1">
    <source>
        <dbReference type="SMART" id="SM00507"/>
    </source>
</evidence>
<dbReference type="SMART" id="SM00507">
    <property type="entry name" value="HNHc"/>
    <property type="match status" value="1"/>
</dbReference>
<dbReference type="Proteomes" id="UP000289437">
    <property type="component" value="Unassembled WGS sequence"/>
</dbReference>
<reference evidence="3" key="2">
    <citation type="submission" date="2019-02" db="EMBL/GenBank/DDBJ databases">
        <title>Granulicella sibirica sp. nov., a psychrotolerant acidobacterium isolated from an organic soil layer in forested tundra, West Siberia.</title>
        <authorList>
            <person name="Oshkin I.Y."/>
            <person name="Kulichevskaya I.S."/>
            <person name="Rijpstra W.I.C."/>
            <person name="Sinninghe Damste J.S."/>
            <person name="Rakitin A.L."/>
            <person name="Ravin N.V."/>
            <person name="Dedysh S.N."/>
        </authorList>
    </citation>
    <scope>NUCLEOTIDE SEQUENCE [LARGE SCALE GENOMIC DNA]</scope>
    <source>
        <strain evidence="3">AF10</strain>
    </source>
</reference>
<gene>
    <name evidence="2" type="ORF">GRAN_1785</name>
</gene>
<evidence type="ECO:0000313" key="2">
    <source>
        <dbReference type="EMBL" id="RXH58475.1"/>
    </source>
</evidence>
<accession>A0A4Q0T424</accession>
<comment type="caution">
    <text evidence="2">The sequence shown here is derived from an EMBL/GenBank/DDBJ whole genome shotgun (WGS) entry which is preliminary data.</text>
</comment>
<protein>
    <recommendedName>
        <fullName evidence="1">HNH nuclease domain-containing protein</fullName>
    </recommendedName>
</protein>
<dbReference type="OrthoDB" id="8479176at2"/>
<keyword evidence="3" id="KW-1185">Reference proteome</keyword>
<dbReference type="AlphaFoldDB" id="A0A4Q0T424"/>
<dbReference type="EMBL" id="RDSM01000001">
    <property type="protein sequence ID" value="RXH58475.1"/>
    <property type="molecule type" value="Genomic_DNA"/>
</dbReference>
<reference evidence="2 3" key="1">
    <citation type="submission" date="2018-11" db="EMBL/GenBank/DDBJ databases">
        <authorList>
            <person name="Mardanov A.V."/>
            <person name="Ravin N.V."/>
            <person name="Dedysh S.N."/>
        </authorList>
    </citation>
    <scope>NUCLEOTIDE SEQUENCE [LARGE SCALE GENOMIC DNA]</scope>
    <source>
        <strain evidence="2 3">AF10</strain>
    </source>
</reference>
<dbReference type="Gene3D" id="1.10.30.50">
    <property type="match status" value="1"/>
</dbReference>
<dbReference type="CDD" id="cd00085">
    <property type="entry name" value="HNHc"/>
    <property type="match status" value="1"/>
</dbReference>
<dbReference type="InterPro" id="IPR003615">
    <property type="entry name" value="HNH_nuc"/>
</dbReference>
<evidence type="ECO:0000313" key="3">
    <source>
        <dbReference type="Proteomes" id="UP000289437"/>
    </source>
</evidence>
<proteinExistence type="predicted"/>
<organism evidence="2 3">
    <name type="scientific">Granulicella sibirica</name>
    <dbReference type="NCBI Taxonomy" id="2479048"/>
    <lineage>
        <taxon>Bacteria</taxon>
        <taxon>Pseudomonadati</taxon>
        <taxon>Acidobacteriota</taxon>
        <taxon>Terriglobia</taxon>
        <taxon>Terriglobales</taxon>
        <taxon>Acidobacteriaceae</taxon>
        <taxon>Granulicella</taxon>
    </lineage>
</organism>
<sequence>MPILSNENREKAIALLTTLRAEIETIAAGDEPTRFQLRRYIAKRLEFDERGTPTQRRKLKDQKAKYQKGLCAQCSQKLPAKGSELHRIKAIEGYTPGNTILLCRPCHQKVQHSDTTGIPLP</sequence>
<dbReference type="RefSeq" id="WP_128912463.1">
    <property type="nucleotide sequence ID" value="NZ_RDSM01000001.1"/>
</dbReference>